<organism evidence="1 2">
    <name type="scientific">Pseudomonas knackmussii (strain DSM 6978 / CCUG 54928 / LMG 23759 / B13)</name>
    <dbReference type="NCBI Taxonomy" id="1301098"/>
    <lineage>
        <taxon>Bacteria</taxon>
        <taxon>Pseudomonadati</taxon>
        <taxon>Pseudomonadota</taxon>
        <taxon>Gammaproteobacteria</taxon>
        <taxon>Pseudomonadales</taxon>
        <taxon>Pseudomonadaceae</taxon>
        <taxon>Pseudomonas</taxon>
    </lineage>
</organism>
<dbReference type="PANTHER" id="PTHR34408">
    <property type="entry name" value="FAMILY PROTEIN, PUTATIVE-RELATED"/>
    <property type="match status" value="1"/>
</dbReference>
<proteinExistence type="predicted"/>
<dbReference type="AlphaFoldDB" id="A0A024HBK6"/>
<gene>
    <name evidence="1" type="ORF">PKB_0582</name>
</gene>
<dbReference type="KEGG" id="pkc:PKB_0582"/>
<dbReference type="InterPro" id="IPR023346">
    <property type="entry name" value="Lysozyme-like_dom_sf"/>
</dbReference>
<accession>A0A024HBK6</accession>
<name>A0A024HBK6_PSEKB</name>
<dbReference type="STRING" id="1301098.PKB_0582"/>
<reference evidence="1 2" key="1">
    <citation type="submission" date="2013-03" db="EMBL/GenBank/DDBJ databases">
        <authorList>
            <person name="Linke B."/>
        </authorList>
    </citation>
    <scope>NUCLEOTIDE SEQUENCE [LARGE SCALE GENOMIC DNA]</scope>
    <source>
        <strain evidence="1 2">B13</strain>
    </source>
</reference>
<dbReference type="SUPFAM" id="SSF53955">
    <property type="entry name" value="Lysozyme-like"/>
    <property type="match status" value="1"/>
</dbReference>
<evidence type="ECO:0000313" key="2">
    <source>
        <dbReference type="Proteomes" id="UP000025241"/>
    </source>
</evidence>
<dbReference type="Proteomes" id="UP000025241">
    <property type="component" value="Chromosome I"/>
</dbReference>
<reference evidence="1 2" key="2">
    <citation type="submission" date="2014-05" db="EMBL/GenBank/DDBJ databases">
        <title>Genome sequence of the 3-chlorobenzoate degrading bacterium Pseudomonas knackmussii B13 shows multiple evidence for horizontal gene transfer.</title>
        <authorList>
            <person name="Miyazaki R."/>
            <person name="Bertelli C."/>
            <person name="Falquet L."/>
            <person name="Robinson-Rechavi M."/>
            <person name="Gharib W."/>
            <person name="Roy S."/>
            <person name="Van der Meer J.R."/>
        </authorList>
    </citation>
    <scope>NUCLEOTIDE SEQUENCE [LARGE SCALE GENOMIC DNA]</scope>
    <source>
        <strain evidence="1 2">B13</strain>
    </source>
</reference>
<dbReference type="eggNOG" id="COG3179">
    <property type="taxonomic scope" value="Bacteria"/>
</dbReference>
<dbReference type="Gene3D" id="1.10.530.10">
    <property type="match status" value="1"/>
</dbReference>
<dbReference type="InterPro" id="IPR052354">
    <property type="entry name" value="Cell_Wall_Dynamics_Protein"/>
</dbReference>
<dbReference type="RefSeq" id="WP_043248888.1">
    <property type="nucleotide sequence ID" value="NZ_HG322950.1"/>
</dbReference>
<evidence type="ECO:0000313" key="1">
    <source>
        <dbReference type="EMBL" id="CDF81959.1"/>
    </source>
</evidence>
<keyword evidence="2" id="KW-1185">Reference proteome</keyword>
<sequence length="212" mass="23040">MSITAEQLLQLFPKAAPLLPWLLPAMQARGVDTAIRQAAFLAQVGHESAGLTRWVESLAYSAQGLADTWPRRFRNAAGKPTALANQLAYQPPAIANQVYAGRNGNGDEASGDGWLYRGRGLLQVTGRANYRRVGDGLGQPFEAAPQLLAEPRWACESAAWWWSAAGLNELADGGRFEDITRRINGGLTGQAERLKLWKRAQELLAIPPAPAR</sequence>
<dbReference type="HOGENOM" id="CLU_073833_2_0_6"/>
<dbReference type="OrthoDB" id="9798982at2"/>
<dbReference type="PANTHER" id="PTHR34408:SF1">
    <property type="entry name" value="GLYCOSYL HYDROLASE FAMILY 19 DOMAIN-CONTAINING PROTEIN HI_1415"/>
    <property type="match status" value="1"/>
</dbReference>
<dbReference type="EMBL" id="HG322950">
    <property type="protein sequence ID" value="CDF81959.1"/>
    <property type="molecule type" value="Genomic_DNA"/>
</dbReference>
<protein>
    <submittedName>
        <fullName evidence="1">Lytic enzyme</fullName>
    </submittedName>
</protein>
<dbReference type="PATRIC" id="fig|1301098.3.peg.598"/>